<dbReference type="FunFam" id="3.40.50.450:FF:000012">
    <property type="entry name" value="LOG family protein YvdD"/>
    <property type="match status" value="1"/>
</dbReference>
<dbReference type="GO" id="GO:0009691">
    <property type="term" value="P:cytokinin biosynthetic process"/>
    <property type="evidence" value="ECO:0007669"/>
    <property type="project" value="UniProtKB-UniRule"/>
</dbReference>
<dbReference type="InterPro" id="IPR031100">
    <property type="entry name" value="LOG_fam"/>
</dbReference>
<comment type="similarity">
    <text evidence="2 3">Belongs to the LOG family.</text>
</comment>
<dbReference type="EC" id="3.2.2.n1" evidence="3"/>
<proteinExistence type="inferred from homology"/>
<dbReference type="GO" id="GO:0008714">
    <property type="term" value="F:AMP nucleosidase activity"/>
    <property type="evidence" value="ECO:0007669"/>
    <property type="project" value="UniProtKB-EC"/>
</dbReference>
<keyword evidence="3" id="KW-0203">Cytokinin biosynthesis</keyword>
<evidence type="ECO:0000256" key="3">
    <source>
        <dbReference type="RuleBase" id="RU363015"/>
    </source>
</evidence>
<keyword evidence="3" id="KW-0378">Hydrolase</keyword>
<comment type="caution">
    <text evidence="4">The sequence shown here is derived from an EMBL/GenBank/DDBJ whole genome shotgun (WGS) entry which is preliminary data.</text>
</comment>
<sequence length="195" mass="21660">MPMKNIAVFCGANAGSDLVYRQTAIELGQYLADQQLRLVYGGGNVGLMGILADAVLAQGGEVIGVIPDFLKKWEVAHAGLNELIVTETMHERKAQMAERADGFITIPGGFGSMDELFEILTWKQLQIHSKPIGLLNVNGFYDPLLQMMDRMVEAGFLKAVNRELLLVSDSIEELFALMRTHQPVVTEKWVDRKKI</sequence>
<dbReference type="Gene3D" id="3.40.50.450">
    <property type="match status" value="1"/>
</dbReference>
<dbReference type="PANTHER" id="PTHR31223">
    <property type="entry name" value="LOG FAMILY PROTEIN YJL055W"/>
    <property type="match status" value="1"/>
</dbReference>
<dbReference type="AlphaFoldDB" id="A0A2S7ISQ1"/>
<comment type="catalytic activity">
    <reaction evidence="1">
        <text>AMP + H2O = D-ribose 5-phosphate + adenine</text>
        <dbReference type="Rhea" id="RHEA:20129"/>
        <dbReference type="ChEBI" id="CHEBI:15377"/>
        <dbReference type="ChEBI" id="CHEBI:16708"/>
        <dbReference type="ChEBI" id="CHEBI:78346"/>
        <dbReference type="ChEBI" id="CHEBI:456215"/>
        <dbReference type="EC" id="3.2.2.4"/>
    </reaction>
</comment>
<evidence type="ECO:0000256" key="1">
    <source>
        <dbReference type="ARBA" id="ARBA00000274"/>
    </source>
</evidence>
<evidence type="ECO:0000313" key="5">
    <source>
        <dbReference type="Proteomes" id="UP000239590"/>
    </source>
</evidence>
<dbReference type="PANTHER" id="PTHR31223:SF70">
    <property type="entry name" value="LOG FAMILY PROTEIN YJL055W"/>
    <property type="match status" value="1"/>
</dbReference>
<evidence type="ECO:0000313" key="4">
    <source>
        <dbReference type="EMBL" id="PQA60658.1"/>
    </source>
</evidence>
<dbReference type="NCBIfam" id="TIGR00730">
    <property type="entry name" value="Rossman fold protein, TIGR00730 family"/>
    <property type="match status" value="1"/>
</dbReference>
<gene>
    <name evidence="4" type="ORF">C5O19_13895</name>
</gene>
<dbReference type="InterPro" id="IPR005269">
    <property type="entry name" value="LOG"/>
</dbReference>
<name>A0A2S7ISQ1_9BACT</name>
<dbReference type="GO" id="GO:0005829">
    <property type="term" value="C:cytosol"/>
    <property type="evidence" value="ECO:0007669"/>
    <property type="project" value="TreeGrafter"/>
</dbReference>
<dbReference type="OrthoDB" id="9801098at2"/>
<protein>
    <recommendedName>
        <fullName evidence="3">Cytokinin riboside 5'-monophosphate phosphoribohydrolase</fullName>
        <ecNumber evidence="3">3.2.2.n1</ecNumber>
    </recommendedName>
</protein>
<dbReference type="Pfam" id="PF03641">
    <property type="entry name" value="Lysine_decarbox"/>
    <property type="match status" value="1"/>
</dbReference>
<reference evidence="5" key="1">
    <citation type="submission" date="2018-02" db="EMBL/GenBank/DDBJ databases">
        <title>Genome sequencing of Solimonas sp. HR-BB.</title>
        <authorList>
            <person name="Lee Y."/>
            <person name="Jeon C.O."/>
        </authorList>
    </citation>
    <scope>NUCLEOTIDE SEQUENCE [LARGE SCALE GENOMIC DNA]</scope>
    <source>
        <strain evidence="5">HR-U</strain>
    </source>
</reference>
<dbReference type="EMBL" id="PTRA01000001">
    <property type="protein sequence ID" value="PQA60658.1"/>
    <property type="molecule type" value="Genomic_DNA"/>
</dbReference>
<keyword evidence="5" id="KW-1185">Reference proteome</keyword>
<accession>A0A2S7ISQ1</accession>
<evidence type="ECO:0000256" key="2">
    <source>
        <dbReference type="ARBA" id="ARBA00006763"/>
    </source>
</evidence>
<dbReference type="Proteomes" id="UP000239590">
    <property type="component" value="Unassembled WGS sequence"/>
</dbReference>
<organism evidence="4 5">
    <name type="scientific">Siphonobacter curvatus</name>
    <dbReference type="NCBI Taxonomy" id="2094562"/>
    <lineage>
        <taxon>Bacteria</taxon>
        <taxon>Pseudomonadati</taxon>
        <taxon>Bacteroidota</taxon>
        <taxon>Cytophagia</taxon>
        <taxon>Cytophagales</taxon>
        <taxon>Cytophagaceae</taxon>
        <taxon>Siphonobacter</taxon>
    </lineage>
</organism>
<dbReference type="SUPFAM" id="SSF102405">
    <property type="entry name" value="MCP/YpsA-like"/>
    <property type="match status" value="1"/>
</dbReference>